<dbReference type="EMBL" id="UOFL01000041">
    <property type="protein sequence ID" value="VAW73101.1"/>
    <property type="molecule type" value="Genomic_DNA"/>
</dbReference>
<keyword evidence="1" id="KW-0472">Membrane</keyword>
<evidence type="ECO:0000256" key="1">
    <source>
        <dbReference type="SAM" id="Phobius"/>
    </source>
</evidence>
<feature type="transmembrane region" description="Helical" evidence="1">
    <location>
        <begin position="12"/>
        <end position="31"/>
    </location>
</feature>
<keyword evidence="1" id="KW-1133">Transmembrane helix</keyword>
<dbReference type="AlphaFoldDB" id="A0A3B0Y018"/>
<organism evidence="2">
    <name type="scientific">hydrothermal vent metagenome</name>
    <dbReference type="NCBI Taxonomy" id="652676"/>
    <lineage>
        <taxon>unclassified sequences</taxon>
        <taxon>metagenomes</taxon>
        <taxon>ecological metagenomes</taxon>
    </lineage>
</organism>
<gene>
    <name evidence="2" type="ORF">MNBD_GAMMA12-515</name>
</gene>
<keyword evidence="1" id="KW-0812">Transmembrane</keyword>
<proteinExistence type="predicted"/>
<protein>
    <submittedName>
        <fullName evidence="2">Uncharacterized protein</fullName>
    </submittedName>
</protein>
<accession>A0A3B0Y018</accession>
<sequence length="76" mass="8507">MNHLPNFRSIKIAILSFTLISISVFSLHVSANSKTDPNNARRNINTAIVHILALIDKKEITAFIKNYSKPATLKKC</sequence>
<evidence type="ECO:0000313" key="2">
    <source>
        <dbReference type="EMBL" id="VAW73101.1"/>
    </source>
</evidence>
<name>A0A3B0Y018_9ZZZZ</name>
<reference evidence="2" key="1">
    <citation type="submission" date="2018-06" db="EMBL/GenBank/DDBJ databases">
        <authorList>
            <person name="Zhirakovskaya E."/>
        </authorList>
    </citation>
    <scope>NUCLEOTIDE SEQUENCE</scope>
</reference>